<dbReference type="PANTHER" id="PTHR30341:SF0">
    <property type="entry name" value="NA(+)_H(+) ANTIPORTER NHAA"/>
    <property type="match status" value="1"/>
</dbReference>
<dbReference type="Pfam" id="PF06965">
    <property type="entry name" value="Na_H_antiport_1"/>
    <property type="match status" value="1"/>
</dbReference>
<dbReference type="GO" id="GO:0006885">
    <property type="term" value="P:regulation of pH"/>
    <property type="evidence" value="ECO:0007669"/>
    <property type="project" value="UniProtKB-UniRule"/>
</dbReference>
<comment type="catalytic activity">
    <reaction evidence="6">
        <text>Na(+)(in) + 2 H(+)(out) = Na(+)(out) + 2 H(+)(in)</text>
        <dbReference type="Rhea" id="RHEA:29251"/>
        <dbReference type="ChEBI" id="CHEBI:15378"/>
        <dbReference type="ChEBI" id="CHEBI:29101"/>
    </reaction>
</comment>
<dbReference type="AlphaFoldDB" id="A0A6N6MBW7"/>
<feature type="transmembrane region" description="Helical" evidence="6">
    <location>
        <begin position="107"/>
        <end position="128"/>
    </location>
</feature>
<keyword evidence="5 6" id="KW-0472">Membrane</keyword>
<evidence type="ECO:0000313" key="7">
    <source>
        <dbReference type="EMBL" id="KAB1064824.1"/>
    </source>
</evidence>
<name>A0A6N6MBW7_9FLAO</name>
<keyword evidence="6" id="KW-0050">Antiport</keyword>
<evidence type="ECO:0000313" key="8">
    <source>
        <dbReference type="Proteomes" id="UP000435357"/>
    </source>
</evidence>
<evidence type="ECO:0000256" key="3">
    <source>
        <dbReference type="ARBA" id="ARBA00022692"/>
    </source>
</evidence>
<protein>
    <recommendedName>
        <fullName evidence="6">Na(+)/H(+) antiporter NhaA</fullName>
    </recommendedName>
    <alternativeName>
        <fullName evidence="6">Sodium/proton antiporter NhaA</fullName>
    </alternativeName>
</protein>
<keyword evidence="6" id="KW-0915">Sodium</keyword>
<evidence type="ECO:0000256" key="5">
    <source>
        <dbReference type="ARBA" id="ARBA00023136"/>
    </source>
</evidence>
<feature type="transmembrane region" description="Helical" evidence="6">
    <location>
        <begin position="166"/>
        <end position="187"/>
    </location>
</feature>
<feature type="transmembrane region" description="Helical" evidence="6">
    <location>
        <begin position="193"/>
        <end position="212"/>
    </location>
</feature>
<keyword evidence="8" id="KW-1185">Reference proteome</keyword>
<gene>
    <name evidence="6 7" type="primary">nhaA</name>
    <name evidence="7" type="ORF">F3059_05570</name>
</gene>
<feature type="transmembrane region" description="Helical" evidence="6">
    <location>
        <begin position="345"/>
        <end position="369"/>
    </location>
</feature>
<accession>A0A6N6MBW7</accession>
<dbReference type="Proteomes" id="UP000435357">
    <property type="component" value="Unassembled WGS sequence"/>
</dbReference>
<keyword evidence="4 6" id="KW-1133">Transmembrane helix</keyword>
<dbReference type="HAMAP" id="MF_01844">
    <property type="entry name" value="NhaA"/>
    <property type="match status" value="1"/>
</dbReference>
<keyword evidence="3 6" id="KW-0812">Transmembrane</keyword>
<dbReference type="InterPro" id="IPR023171">
    <property type="entry name" value="Na/H_antiporter_dom_sf"/>
</dbReference>
<reference evidence="7 8" key="1">
    <citation type="submission" date="2019-09" db="EMBL/GenBank/DDBJ databases">
        <title>Genomes of Cryomorphaceae.</title>
        <authorList>
            <person name="Bowman J.P."/>
        </authorList>
    </citation>
    <scope>NUCLEOTIDE SEQUENCE [LARGE SCALE GENOMIC DNA]</scope>
    <source>
        <strain evidence="7 8">KCTC 52047</strain>
    </source>
</reference>
<keyword evidence="6" id="KW-0406">Ion transport</keyword>
<comment type="similarity">
    <text evidence="6">Belongs to the NhaA Na(+)/H(+) (TC 2.A.33) antiporter family.</text>
</comment>
<evidence type="ECO:0000256" key="1">
    <source>
        <dbReference type="ARBA" id="ARBA00004429"/>
    </source>
</evidence>
<dbReference type="InterPro" id="IPR004670">
    <property type="entry name" value="NhaA"/>
</dbReference>
<feature type="transmembrane region" description="Helical" evidence="6">
    <location>
        <begin position="381"/>
        <end position="407"/>
    </location>
</feature>
<sequence length="443" mass="47998">MKRSKRLAVVAKRFISTFEDFSSAQALSGIILILCMIVAMIWANSDFAHYYHELWETEFTIGFEGAHLTKNLHHWINDGLMAMFFFTVGLEIKREVMVGELSNKRKAILPVVAALGGMAVPALIFIMFNSDYPEHEGWGIPMATDIAFTLGVMSLLGKRVPLSLKVFLTALAIADDLGAVLVIALFYSSDISLVNFGIAVAFLVVMVGANMLGVRKKTFYAVVGIGGLWTAFLLSGIHATVAGVVAALAIPTDSAYSLKGFRERIKNVLIKAKAISPLHHDLLSFEEQAVVTKVKKACKNYEPPLQTLEHNLNPWVIYFVMPMFTLANAGVTLPDDPIAMMGDSLSLGVGLGLLLGKPIGIVGLSLIAIKLKLADLPKGVNWQMMIGAGLLAGIGFTMSMFISELAFRKGILEDTAKMGILLGSFVAGVAGFFILKKAIKNKE</sequence>
<keyword evidence="6" id="KW-0739">Sodium transport</keyword>
<feature type="transmembrane region" description="Helical" evidence="6">
    <location>
        <begin position="419"/>
        <end position="439"/>
    </location>
</feature>
<keyword evidence="6" id="KW-0813">Transport</keyword>
<comment type="subcellular location">
    <subcellularLocation>
        <location evidence="1">Cell inner membrane</location>
        <topology evidence="1">Multi-pass membrane protein</topology>
    </subcellularLocation>
    <subcellularLocation>
        <location evidence="6">Cell membrane</location>
        <topology evidence="6">Multi-pass membrane protein</topology>
    </subcellularLocation>
</comment>
<dbReference type="NCBIfam" id="TIGR00773">
    <property type="entry name" value="NhaA"/>
    <property type="match status" value="1"/>
</dbReference>
<feature type="transmembrane region" description="Helical" evidence="6">
    <location>
        <begin position="140"/>
        <end position="157"/>
    </location>
</feature>
<proteinExistence type="inferred from homology"/>
<dbReference type="GO" id="GO:0005886">
    <property type="term" value="C:plasma membrane"/>
    <property type="evidence" value="ECO:0007669"/>
    <property type="project" value="UniProtKB-SubCell"/>
</dbReference>
<feature type="transmembrane region" description="Helical" evidence="6">
    <location>
        <begin position="21"/>
        <end position="43"/>
    </location>
</feature>
<feature type="transmembrane region" description="Helical" evidence="6">
    <location>
        <begin position="72"/>
        <end position="92"/>
    </location>
</feature>
<keyword evidence="2 6" id="KW-1003">Cell membrane</keyword>
<dbReference type="RefSeq" id="WP_151167144.1">
    <property type="nucleotide sequence ID" value="NZ_WACR01000004.1"/>
</dbReference>
<organism evidence="7 8">
    <name type="scientific">Salibacter halophilus</name>
    <dbReference type="NCBI Taxonomy" id="1803916"/>
    <lineage>
        <taxon>Bacteria</taxon>
        <taxon>Pseudomonadati</taxon>
        <taxon>Bacteroidota</taxon>
        <taxon>Flavobacteriia</taxon>
        <taxon>Flavobacteriales</taxon>
        <taxon>Salibacteraceae</taxon>
        <taxon>Salibacter</taxon>
    </lineage>
</organism>
<comment type="caution">
    <text evidence="7">The sequence shown here is derived from an EMBL/GenBank/DDBJ whole genome shotgun (WGS) entry which is preliminary data.</text>
</comment>
<dbReference type="GO" id="GO:0015385">
    <property type="term" value="F:sodium:proton antiporter activity"/>
    <property type="evidence" value="ECO:0007669"/>
    <property type="project" value="UniProtKB-UniRule"/>
</dbReference>
<feature type="transmembrane region" description="Helical" evidence="6">
    <location>
        <begin position="219"/>
        <end position="250"/>
    </location>
</feature>
<evidence type="ECO:0000256" key="2">
    <source>
        <dbReference type="ARBA" id="ARBA00022475"/>
    </source>
</evidence>
<feature type="transmembrane region" description="Helical" evidence="6">
    <location>
        <begin position="315"/>
        <end position="333"/>
    </location>
</feature>
<evidence type="ECO:0000256" key="4">
    <source>
        <dbReference type="ARBA" id="ARBA00022989"/>
    </source>
</evidence>
<dbReference type="Gene3D" id="1.20.1530.10">
    <property type="entry name" value="Na+/H+ antiporter like domain"/>
    <property type="match status" value="1"/>
</dbReference>
<comment type="function">
    <text evidence="6">Na(+)/H(+) antiporter that extrudes sodium in exchange for external protons.</text>
</comment>
<dbReference type="PANTHER" id="PTHR30341">
    <property type="entry name" value="SODIUM ION/PROTON ANTIPORTER NHAA-RELATED"/>
    <property type="match status" value="1"/>
</dbReference>
<dbReference type="EMBL" id="WACR01000004">
    <property type="protein sequence ID" value="KAB1064824.1"/>
    <property type="molecule type" value="Genomic_DNA"/>
</dbReference>
<evidence type="ECO:0000256" key="6">
    <source>
        <dbReference type="HAMAP-Rule" id="MF_01844"/>
    </source>
</evidence>
<dbReference type="OrthoDB" id="9808135at2"/>